<protein>
    <submittedName>
        <fullName evidence="1">Uncharacterized protein</fullName>
    </submittedName>
</protein>
<keyword evidence="2" id="KW-1185">Reference proteome</keyword>
<evidence type="ECO:0000313" key="1">
    <source>
        <dbReference type="EMBL" id="KAF2635720.1"/>
    </source>
</evidence>
<dbReference type="AlphaFoldDB" id="A0A6A6RK37"/>
<name>A0A6A6RK37_9PLEO</name>
<accession>A0A6A6RK37</accession>
<dbReference type="EMBL" id="MU006804">
    <property type="protein sequence ID" value="KAF2635720.1"/>
    <property type="molecule type" value="Genomic_DNA"/>
</dbReference>
<organism evidence="1 2">
    <name type="scientific">Massarina eburnea CBS 473.64</name>
    <dbReference type="NCBI Taxonomy" id="1395130"/>
    <lineage>
        <taxon>Eukaryota</taxon>
        <taxon>Fungi</taxon>
        <taxon>Dikarya</taxon>
        <taxon>Ascomycota</taxon>
        <taxon>Pezizomycotina</taxon>
        <taxon>Dothideomycetes</taxon>
        <taxon>Pleosporomycetidae</taxon>
        <taxon>Pleosporales</taxon>
        <taxon>Massarineae</taxon>
        <taxon>Massarinaceae</taxon>
        <taxon>Massarina</taxon>
    </lineage>
</organism>
<reference evidence="1" key="1">
    <citation type="journal article" date="2020" name="Stud. Mycol.">
        <title>101 Dothideomycetes genomes: a test case for predicting lifestyles and emergence of pathogens.</title>
        <authorList>
            <person name="Haridas S."/>
            <person name="Albert R."/>
            <person name="Binder M."/>
            <person name="Bloem J."/>
            <person name="Labutti K."/>
            <person name="Salamov A."/>
            <person name="Andreopoulos B."/>
            <person name="Baker S."/>
            <person name="Barry K."/>
            <person name="Bills G."/>
            <person name="Bluhm B."/>
            <person name="Cannon C."/>
            <person name="Castanera R."/>
            <person name="Culley D."/>
            <person name="Daum C."/>
            <person name="Ezra D."/>
            <person name="Gonzalez J."/>
            <person name="Henrissat B."/>
            <person name="Kuo A."/>
            <person name="Liang C."/>
            <person name="Lipzen A."/>
            <person name="Lutzoni F."/>
            <person name="Magnuson J."/>
            <person name="Mondo S."/>
            <person name="Nolan M."/>
            <person name="Ohm R."/>
            <person name="Pangilinan J."/>
            <person name="Park H.-J."/>
            <person name="Ramirez L."/>
            <person name="Alfaro M."/>
            <person name="Sun H."/>
            <person name="Tritt A."/>
            <person name="Yoshinaga Y."/>
            <person name="Zwiers L.-H."/>
            <person name="Turgeon B."/>
            <person name="Goodwin S."/>
            <person name="Spatafora J."/>
            <person name="Crous P."/>
            <person name="Grigoriev I."/>
        </authorList>
    </citation>
    <scope>NUCLEOTIDE SEQUENCE</scope>
    <source>
        <strain evidence="1">CBS 473.64</strain>
    </source>
</reference>
<sequence>MSRYKSSPPLSGIGSTISDLIPLFHTMSISANSTVTLVSPGRIEVAPGVFISSTAPITFFTTDHPYTVSANVPLGSGFVKGWNKLPDELKLQILSSVVSFPTSPMNFKSVELTKLEPFIFMTPEIRALSTELFYGKTTILSTLGVRKLPPLFAQPYVRKLELTMCLCDLGLRNNNTAFAFLRRVSKGETNFQRLQHIRIIFSWAAWWEEDALFVWEVRFWDRLCRDVLQDINLPCSGIVDFRYHPQVLMGPGLIMKVGDKVKAKMEKIVRDRFHFNVQKD</sequence>
<evidence type="ECO:0000313" key="2">
    <source>
        <dbReference type="Proteomes" id="UP000799753"/>
    </source>
</evidence>
<proteinExistence type="predicted"/>
<dbReference type="OrthoDB" id="3801236at2759"/>
<gene>
    <name evidence="1" type="ORF">P280DRAFT_484386</name>
</gene>
<dbReference type="Proteomes" id="UP000799753">
    <property type="component" value="Unassembled WGS sequence"/>
</dbReference>